<proteinExistence type="predicted"/>
<accession>A0A7V7GL18</accession>
<feature type="region of interest" description="Disordered" evidence="1">
    <location>
        <begin position="46"/>
        <end position="65"/>
    </location>
</feature>
<dbReference type="AlphaFoldDB" id="A0A7V7GL18"/>
<gene>
    <name evidence="2" type="ORF">DTX73_10990</name>
</gene>
<protein>
    <submittedName>
        <fullName evidence="2">Uncharacterized protein</fullName>
    </submittedName>
</protein>
<dbReference type="Proteomes" id="UP000448762">
    <property type="component" value="Unassembled WGS sequence"/>
</dbReference>
<evidence type="ECO:0000256" key="1">
    <source>
        <dbReference type="SAM" id="MobiDB-lite"/>
    </source>
</evidence>
<evidence type="ECO:0000313" key="2">
    <source>
        <dbReference type="EMBL" id="KAA0689201.1"/>
    </source>
</evidence>
<comment type="caution">
    <text evidence="2">The sequence shown here is derived from an EMBL/GenBank/DDBJ whole genome shotgun (WGS) entry which is preliminary data.</text>
</comment>
<reference evidence="2 3" key="1">
    <citation type="submission" date="2018-07" db="EMBL/GenBank/DDBJ databases">
        <title>High quality draft genome sequencing of Enterococcus faecium exhibiting probiotic potential isolated from mucus of freshwater fish.</title>
        <authorList>
            <person name="El-Jeni R."/>
            <person name="Ghedira K."/>
            <person name="Abdelhak S."/>
            <person name="El-Bour M."/>
            <person name="Bouhaouala-Zahar B."/>
        </authorList>
    </citation>
    <scope>NUCLEOTIDE SEQUENCE [LARGE SCALE GENOMIC DNA]</scope>
    <source>
        <strain evidence="2 3">R.A73</strain>
    </source>
</reference>
<sequence>MDQNRVFSETVYQVEVGKIKNGDRTGKRNEYLILDTVNTDKHTIENEKTPKKNGMQAMVEIPTKL</sequence>
<organism evidence="2 3">
    <name type="scientific">Enterococcus faecium</name>
    <name type="common">Streptococcus faecium</name>
    <dbReference type="NCBI Taxonomy" id="1352"/>
    <lineage>
        <taxon>Bacteria</taxon>
        <taxon>Bacillati</taxon>
        <taxon>Bacillota</taxon>
        <taxon>Bacilli</taxon>
        <taxon>Lactobacillales</taxon>
        <taxon>Enterococcaceae</taxon>
        <taxon>Enterococcus</taxon>
    </lineage>
</organism>
<dbReference type="EMBL" id="QOVC01000009">
    <property type="protein sequence ID" value="KAA0689201.1"/>
    <property type="molecule type" value="Genomic_DNA"/>
</dbReference>
<name>A0A7V7GL18_ENTFC</name>
<evidence type="ECO:0000313" key="3">
    <source>
        <dbReference type="Proteomes" id="UP000448762"/>
    </source>
</evidence>